<reference evidence="8 9" key="1">
    <citation type="journal article" date="2023" name="BMC Biotechnol.">
        <title>Vitis rotundifolia cv Carlos genome sequencing.</title>
        <authorList>
            <person name="Huff M."/>
            <person name="Hulse-Kemp A."/>
            <person name="Scheffler B."/>
            <person name="Youngblood R."/>
            <person name="Simpson S."/>
            <person name="Babiker E."/>
            <person name="Staton M."/>
        </authorList>
    </citation>
    <scope>NUCLEOTIDE SEQUENCE [LARGE SCALE GENOMIC DNA]</scope>
    <source>
        <tissue evidence="8">Leaf</tissue>
    </source>
</reference>
<keyword evidence="4 7" id="KW-1133">Transmembrane helix</keyword>
<keyword evidence="5 7" id="KW-0472">Membrane</keyword>
<evidence type="ECO:0008006" key="10">
    <source>
        <dbReference type="Google" id="ProtNLM"/>
    </source>
</evidence>
<accession>A0AA39DU41</accession>
<feature type="transmembrane region" description="Helical" evidence="7">
    <location>
        <begin position="461"/>
        <end position="482"/>
    </location>
</feature>
<sequence>MTTTVAEERGGWDGREEYTEDGTVDLKGRPILRSKTGRWRACSFIVGYEVFERMAYYGIASNLVLYLTRELHEGTVKSANDVTNWIGTVWMAPILGAYIADAHLGRYWTFVIASGIYLLGMGLLTLAVSLPALKPPSCGHGVKDEDCDKQASTFQVAIFYLALYIIAAGTGGTKPNISTMGADQFDDFQPKERIQKLSFFNWWMFSIFFGTLFSNTFLVYIQDNVGWSLGYGLPALGLAISVSVFLVGTPFYRHKVPSGSPFTRMFMVLVAAVKKRKVAVPNDPKELHELNLDDYANSRTFRIDHTPSLRLLDKAAVKSGPTSPWMLCPVTQVEETKQMIKMIPILVSTFLPSTMIAQVSTLFVKQGDTLDRTMGPNFVIPPACLTAFVTIFMLISIVIYDRWFVPLVRKYTGNPRGITLLQRIGIGIVLHIIVMVTACLAEMRRLRVARENGIFGKKQTVPLTIFILLPQFALMGIADTFVEVAKIEFFYDQAPQGMKSLGTSYFTTSLGVGSFLSSFLLSAVSDITKKHGQGWIENNLNVSHLDYFYAFYAILSFVNFLFFLVVAKFYVYNVDVDMTESKRELQKAMETSPSEARSQDNEVLLKGLG</sequence>
<evidence type="ECO:0000256" key="4">
    <source>
        <dbReference type="ARBA" id="ARBA00022989"/>
    </source>
</evidence>
<dbReference type="Proteomes" id="UP001168098">
    <property type="component" value="Unassembled WGS sequence"/>
</dbReference>
<comment type="caution">
    <text evidence="8">The sequence shown here is derived from an EMBL/GenBank/DDBJ whole genome shotgun (WGS) entry which is preliminary data.</text>
</comment>
<gene>
    <name evidence="8" type="ORF">PVL29_008980</name>
</gene>
<dbReference type="GO" id="GO:0071916">
    <property type="term" value="F:dipeptide transmembrane transporter activity"/>
    <property type="evidence" value="ECO:0007669"/>
    <property type="project" value="InterPro"/>
</dbReference>
<dbReference type="SUPFAM" id="SSF103473">
    <property type="entry name" value="MFS general substrate transporter"/>
    <property type="match status" value="1"/>
</dbReference>
<feature type="transmembrane region" description="Helical" evidence="7">
    <location>
        <begin position="545"/>
        <end position="571"/>
    </location>
</feature>
<feature type="transmembrane region" description="Helical" evidence="7">
    <location>
        <begin position="420"/>
        <end position="441"/>
    </location>
</feature>
<dbReference type="GO" id="GO:0016020">
    <property type="term" value="C:membrane"/>
    <property type="evidence" value="ECO:0007669"/>
    <property type="project" value="UniProtKB-SubCell"/>
</dbReference>
<dbReference type="InterPro" id="IPR036259">
    <property type="entry name" value="MFS_trans_sf"/>
</dbReference>
<evidence type="ECO:0000256" key="3">
    <source>
        <dbReference type="ARBA" id="ARBA00022692"/>
    </source>
</evidence>
<dbReference type="Gene3D" id="1.20.1250.20">
    <property type="entry name" value="MFS general substrate transporter like domains"/>
    <property type="match status" value="1"/>
</dbReference>
<keyword evidence="9" id="KW-1185">Reference proteome</keyword>
<feature type="transmembrane region" description="Helical" evidence="7">
    <location>
        <begin position="199"/>
        <end position="221"/>
    </location>
</feature>
<feature type="transmembrane region" description="Helical" evidence="7">
    <location>
        <begin position="233"/>
        <end position="252"/>
    </location>
</feature>
<evidence type="ECO:0000256" key="6">
    <source>
        <dbReference type="SAM" id="MobiDB-lite"/>
    </source>
</evidence>
<proteinExistence type="inferred from homology"/>
<evidence type="ECO:0000256" key="1">
    <source>
        <dbReference type="ARBA" id="ARBA00004141"/>
    </source>
</evidence>
<dbReference type="CDD" id="cd17417">
    <property type="entry name" value="MFS_NPF5"/>
    <property type="match status" value="1"/>
</dbReference>
<dbReference type="PANTHER" id="PTHR11654">
    <property type="entry name" value="OLIGOPEPTIDE TRANSPORTER-RELATED"/>
    <property type="match status" value="1"/>
</dbReference>
<evidence type="ECO:0000313" key="9">
    <source>
        <dbReference type="Proteomes" id="UP001168098"/>
    </source>
</evidence>
<name>A0AA39DU41_VITRO</name>
<dbReference type="Pfam" id="PF00854">
    <property type="entry name" value="PTR2"/>
    <property type="match status" value="1"/>
</dbReference>
<protein>
    <recommendedName>
        <fullName evidence="10">Protein NRT1/ PTR FAMILY 5.2-like</fullName>
    </recommendedName>
</protein>
<feature type="region of interest" description="Disordered" evidence="6">
    <location>
        <begin position="587"/>
        <end position="609"/>
    </location>
</feature>
<evidence type="ECO:0000313" key="8">
    <source>
        <dbReference type="EMBL" id="KAJ9697013.1"/>
    </source>
</evidence>
<dbReference type="AlphaFoldDB" id="A0AA39DU41"/>
<keyword evidence="3 7" id="KW-0812">Transmembrane</keyword>
<feature type="transmembrane region" description="Helical" evidence="7">
    <location>
        <begin position="502"/>
        <end position="524"/>
    </location>
</feature>
<organism evidence="8 9">
    <name type="scientific">Vitis rotundifolia</name>
    <name type="common">Muscadine grape</name>
    <dbReference type="NCBI Taxonomy" id="103349"/>
    <lineage>
        <taxon>Eukaryota</taxon>
        <taxon>Viridiplantae</taxon>
        <taxon>Streptophyta</taxon>
        <taxon>Embryophyta</taxon>
        <taxon>Tracheophyta</taxon>
        <taxon>Spermatophyta</taxon>
        <taxon>Magnoliopsida</taxon>
        <taxon>eudicotyledons</taxon>
        <taxon>Gunneridae</taxon>
        <taxon>Pentapetalae</taxon>
        <taxon>rosids</taxon>
        <taxon>Vitales</taxon>
        <taxon>Vitaceae</taxon>
        <taxon>Viteae</taxon>
        <taxon>Vitis</taxon>
    </lineage>
</organism>
<comment type="subcellular location">
    <subcellularLocation>
        <location evidence="1">Membrane</location>
        <topology evidence="1">Multi-pass membrane protein</topology>
    </subcellularLocation>
</comment>
<comment type="similarity">
    <text evidence="2">Belongs to the major facilitator superfamily. Proton-dependent oligopeptide transporter (POT/PTR) (TC 2.A.17) family.</text>
</comment>
<feature type="transmembrane region" description="Helical" evidence="7">
    <location>
        <begin position="82"/>
        <end position="100"/>
    </location>
</feature>
<feature type="transmembrane region" description="Helical" evidence="7">
    <location>
        <begin position="107"/>
        <end position="133"/>
    </location>
</feature>
<dbReference type="EMBL" id="JARBHA010000007">
    <property type="protein sequence ID" value="KAJ9697013.1"/>
    <property type="molecule type" value="Genomic_DNA"/>
</dbReference>
<evidence type="ECO:0000256" key="5">
    <source>
        <dbReference type="ARBA" id="ARBA00023136"/>
    </source>
</evidence>
<dbReference type="InterPro" id="IPR044739">
    <property type="entry name" value="NRT1/PTR"/>
</dbReference>
<dbReference type="GO" id="GO:0042937">
    <property type="term" value="F:tripeptide transmembrane transporter activity"/>
    <property type="evidence" value="ECO:0007669"/>
    <property type="project" value="InterPro"/>
</dbReference>
<feature type="transmembrane region" description="Helical" evidence="7">
    <location>
        <begin position="378"/>
        <end position="400"/>
    </location>
</feature>
<feature type="transmembrane region" description="Helical" evidence="7">
    <location>
        <begin position="153"/>
        <end position="171"/>
    </location>
</feature>
<evidence type="ECO:0000256" key="2">
    <source>
        <dbReference type="ARBA" id="ARBA00005982"/>
    </source>
</evidence>
<evidence type="ECO:0000256" key="7">
    <source>
        <dbReference type="SAM" id="Phobius"/>
    </source>
</evidence>
<dbReference type="InterPro" id="IPR000109">
    <property type="entry name" value="POT_fam"/>
</dbReference>